<protein>
    <submittedName>
        <fullName evidence="4">3-oxoacyl-[acyl-carrier protein] reductase</fullName>
    </submittedName>
</protein>
<feature type="domain" description="Ketoreductase" evidence="3">
    <location>
        <begin position="34"/>
        <end position="207"/>
    </location>
</feature>
<dbReference type="Proteomes" id="UP000199052">
    <property type="component" value="Unassembled WGS sequence"/>
</dbReference>
<dbReference type="SUPFAM" id="SSF51735">
    <property type="entry name" value="NAD(P)-binding Rossmann-fold domains"/>
    <property type="match status" value="1"/>
</dbReference>
<dbReference type="AlphaFoldDB" id="A0A1I2QYP4"/>
<dbReference type="Pfam" id="PF13561">
    <property type="entry name" value="adh_short_C2"/>
    <property type="match status" value="1"/>
</dbReference>
<dbReference type="SMART" id="SM00822">
    <property type="entry name" value="PKS_KR"/>
    <property type="match status" value="1"/>
</dbReference>
<dbReference type="Gene3D" id="3.40.50.720">
    <property type="entry name" value="NAD(P)-binding Rossmann-like Domain"/>
    <property type="match status" value="1"/>
</dbReference>
<comment type="similarity">
    <text evidence="1">Belongs to the short-chain dehydrogenases/reductases (SDR) family.</text>
</comment>
<dbReference type="PRINTS" id="PR00080">
    <property type="entry name" value="SDRFAMILY"/>
</dbReference>
<dbReference type="PANTHER" id="PTHR42760:SF40">
    <property type="entry name" value="3-OXOACYL-[ACYL-CARRIER-PROTEIN] REDUCTASE, CHLOROPLASTIC"/>
    <property type="match status" value="1"/>
</dbReference>
<evidence type="ECO:0000313" key="5">
    <source>
        <dbReference type="Proteomes" id="UP000199052"/>
    </source>
</evidence>
<dbReference type="InterPro" id="IPR020904">
    <property type="entry name" value="Sc_DH/Rdtase_CS"/>
</dbReference>
<evidence type="ECO:0000256" key="2">
    <source>
        <dbReference type="ARBA" id="ARBA00023002"/>
    </source>
</evidence>
<name>A0A1I2QYP4_9ACTN</name>
<dbReference type="InterPro" id="IPR036291">
    <property type="entry name" value="NAD(P)-bd_dom_sf"/>
</dbReference>
<dbReference type="PROSITE" id="PS00061">
    <property type="entry name" value="ADH_SHORT"/>
    <property type="match status" value="1"/>
</dbReference>
<dbReference type="EMBL" id="FOOI01000005">
    <property type="protein sequence ID" value="SFG31427.1"/>
    <property type="molecule type" value="Genomic_DNA"/>
</dbReference>
<gene>
    <name evidence="4" type="ORF">SAMN05421678_10591</name>
</gene>
<evidence type="ECO:0000313" key="4">
    <source>
        <dbReference type="EMBL" id="SFG31427.1"/>
    </source>
</evidence>
<organism evidence="4 5">
    <name type="scientific">Actinopolymorpha cephalotaxi</name>
    <dbReference type="NCBI Taxonomy" id="504797"/>
    <lineage>
        <taxon>Bacteria</taxon>
        <taxon>Bacillati</taxon>
        <taxon>Actinomycetota</taxon>
        <taxon>Actinomycetes</taxon>
        <taxon>Propionibacteriales</taxon>
        <taxon>Actinopolymorphaceae</taxon>
        <taxon>Actinopolymorpha</taxon>
    </lineage>
</organism>
<dbReference type="PRINTS" id="PR00081">
    <property type="entry name" value="GDHRDH"/>
</dbReference>
<dbReference type="InterPro" id="IPR057326">
    <property type="entry name" value="KR_dom"/>
</dbReference>
<dbReference type="GO" id="GO:0030497">
    <property type="term" value="P:fatty acid elongation"/>
    <property type="evidence" value="ECO:0007669"/>
    <property type="project" value="TreeGrafter"/>
</dbReference>
<dbReference type="GO" id="GO:0016616">
    <property type="term" value="F:oxidoreductase activity, acting on the CH-OH group of donors, NAD or NADP as acceptor"/>
    <property type="evidence" value="ECO:0007669"/>
    <property type="project" value="TreeGrafter"/>
</dbReference>
<dbReference type="InterPro" id="IPR002347">
    <property type="entry name" value="SDR_fam"/>
</dbReference>
<dbReference type="STRING" id="504797.SAMN05421678_10591"/>
<reference evidence="4 5" key="1">
    <citation type="submission" date="2016-10" db="EMBL/GenBank/DDBJ databases">
        <authorList>
            <person name="de Groot N.N."/>
        </authorList>
    </citation>
    <scope>NUCLEOTIDE SEQUENCE [LARGE SCALE GENOMIC DNA]</scope>
    <source>
        <strain evidence="4 5">CPCC 202808</strain>
    </source>
</reference>
<keyword evidence="2" id="KW-0560">Oxidoreductase</keyword>
<dbReference type="CDD" id="cd05333">
    <property type="entry name" value="BKR_SDR_c"/>
    <property type="match status" value="1"/>
</dbReference>
<dbReference type="FunFam" id="3.40.50.720:FF:000173">
    <property type="entry name" value="3-oxoacyl-[acyl-carrier protein] reductase"/>
    <property type="match status" value="1"/>
</dbReference>
<sequence length="265" mass="27981">MATPTVPGPMIDTRAASVPGIEGRQLTREAYVGRSVLVTGGNRGIGLAVAQAFREAGDDVAITYRGGEPPEGFLAVKCDVTEPETVEAAFAEVEEKQGPVEVLVANAGITRDTLLLRMSDEDWSSVIETNLTGAFRFARRAAKGMLRLRRGRIVLVSSVVGLFGGAGQVNYAASKSGMVGMARSIARELGSRGITANVVAPGFVETALTAELSDELQKQYLKQIPLGRYTSTEEVARVIRWVASDEAAYITGAVIPVDGGLGMGH</sequence>
<dbReference type="PANTHER" id="PTHR42760">
    <property type="entry name" value="SHORT-CHAIN DEHYDROGENASES/REDUCTASES FAMILY MEMBER"/>
    <property type="match status" value="1"/>
</dbReference>
<accession>A0A1I2QYP4</accession>
<evidence type="ECO:0000256" key="1">
    <source>
        <dbReference type="ARBA" id="ARBA00006484"/>
    </source>
</evidence>
<dbReference type="NCBIfam" id="NF009466">
    <property type="entry name" value="PRK12826.1-2"/>
    <property type="match status" value="1"/>
</dbReference>
<evidence type="ECO:0000259" key="3">
    <source>
        <dbReference type="SMART" id="SM00822"/>
    </source>
</evidence>
<proteinExistence type="inferred from homology"/>